<proteinExistence type="predicted"/>
<accession>A0A6H0ZSK9</accession>
<dbReference type="Pfam" id="PF09929">
    <property type="entry name" value="DUF2161"/>
    <property type="match status" value="1"/>
</dbReference>
<evidence type="ECO:0000256" key="1">
    <source>
        <dbReference type="SAM" id="MobiDB-lite"/>
    </source>
</evidence>
<dbReference type="AlphaFoldDB" id="A0A6H0ZSK9"/>
<dbReference type="EMBL" id="CP050899">
    <property type="protein sequence ID" value="QIX23822.1"/>
    <property type="molecule type" value="Genomic_DNA"/>
</dbReference>
<organism evidence="2 3">
    <name type="scientific">Agrobacterium pusense</name>
    <dbReference type="NCBI Taxonomy" id="648995"/>
    <lineage>
        <taxon>Bacteria</taxon>
        <taxon>Pseudomonadati</taxon>
        <taxon>Pseudomonadota</taxon>
        <taxon>Alphaproteobacteria</taxon>
        <taxon>Hyphomicrobiales</taxon>
        <taxon>Rhizobiaceae</taxon>
        <taxon>Rhizobium/Agrobacterium group</taxon>
        <taxon>Agrobacterium</taxon>
    </lineage>
</organism>
<protein>
    <submittedName>
        <fullName evidence="2">DUF2161 domain-containing phosphodiesterase</fullName>
    </submittedName>
</protein>
<feature type="region of interest" description="Disordered" evidence="1">
    <location>
        <begin position="119"/>
        <end position="145"/>
    </location>
</feature>
<gene>
    <name evidence="2" type="ORF">FOB41_21980</name>
</gene>
<evidence type="ECO:0000313" key="2">
    <source>
        <dbReference type="EMBL" id="QIX23822.1"/>
    </source>
</evidence>
<reference evidence="2 3" key="1">
    <citation type="submission" date="2020-04" db="EMBL/GenBank/DDBJ databases">
        <title>FDA dAtabase for Regulatory Grade micrObial Sequences (FDA-ARGOS): Supporting development and validation of Infectious Disease Dx tests.</title>
        <authorList>
            <person name="Sciortino C."/>
            <person name="Tallon L."/>
            <person name="Sadzewicz L."/>
            <person name="Vavikolanu K."/>
            <person name="Mehta A."/>
            <person name="Aluvathingal J."/>
            <person name="Nadendla S."/>
            <person name="Nandy P."/>
            <person name="Geyer C."/>
            <person name="Yan Y."/>
            <person name="Sichtig H."/>
        </authorList>
    </citation>
    <scope>NUCLEOTIDE SEQUENCE [LARGE SCALE GENOMIC DNA]</scope>
    <source>
        <strain evidence="2 3">FDAARGOS_633</strain>
    </source>
</reference>
<feature type="compositionally biased region" description="Basic residues" evidence="1">
    <location>
        <begin position="120"/>
        <end position="134"/>
    </location>
</feature>
<evidence type="ECO:0000313" key="3">
    <source>
        <dbReference type="Proteomes" id="UP000500870"/>
    </source>
</evidence>
<name>A0A6H0ZSK9_9HYPH</name>
<sequence>METSLYLPVKDFLEEAGYTVKGEVGGCDLVGLSDDDPPVVVICELKLSFNLELILQAVDRAAIADEVWIAARVSARGKGREADRRYRDLCRRLGIGMLGISDAGDVSIIVGAVSPMPRTNPKRRSRLMREHQRRRGDPTAGGSTRMPIMTAYRQQALGCAVALASGPMRVREVRSNIPDAGKILLSNVYGWFERLDRGVYGLTEAGLEALQRWPQQDVPAKAVDGIVRGTVGFEET</sequence>
<dbReference type="InterPro" id="IPR018679">
    <property type="entry name" value="DUF2161"/>
</dbReference>
<dbReference type="RefSeq" id="WP_037092049.1">
    <property type="nucleotide sequence ID" value="NZ_CP050899.1"/>
</dbReference>
<dbReference type="Proteomes" id="UP000500870">
    <property type="component" value="Chromosome 3"/>
</dbReference>